<gene>
    <name evidence="1" type="ORF">SAMN04489809_0427</name>
</gene>
<reference evidence="1 2" key="1">
    <citation type="submission" date="2016-10" db="EMBL/GenBank/DDBJ databases">
        <authorList>
            <person name="de Groot N.N."/>
        </authorList>
    </citation>
    <scope>NUCLEOTIDE SEQUENCE [LARGE SCALE GENOMIC DNA]</scope>
    <source>
        <strain evidence="1 2">DSM 15019</strain>
    </source>
</reference>
<accession>A0A1H1M7R3</accession>
<dbReference type="Proteomes" id="UP000182126">
    <property type="component" value="Chromosome I"/>
</dbReference>
<sequence>MGNSGRALSAYNDMRSQHQAIEAAARRGPLQSLSDRELALRESAITVYPHALQRRVRAWVRFGPEAIRVEAKVVRSTPLAAGIEFRAGERTYRCWVWGNAVQPVEA</sequence>
<evidence type="ECO:0000313" key="2">
    <source>
        <dbReference type="Proteomes" id="UP000182126"/>
    </source>
</evidence>
<proteinExistence type="predicted"/>
<name>A0A1H1M7R3_9MICO</name>
<dbReference type="GeneID" id="36300112"/>
<dbReference type="EMBL" id="LT629770">
    <property type="protein sequence ID" value="SDR82841.1"/>
    <property type="molecule type" value="Genomic_DNA"/>
</dbReference>
<dbReference type="RefSeq" id="WP_231919620.1">
    <property type="nucleotide sequence ID" value="NZ_CBDRLI010000002.1"/>
</dbReference>
<evidence type="ECO:0000313" key="1">
    <source>
        <dbReference type="EMBL" id="SDR82841.1"/>
    </source>
</evidence>
<dbReference type="AlphaFoldDB" id="A0A1H1M7R3"/>
<organism evidence="1 2">
    <name type="scientific">Microbacterium paraoxydans</name>
    <dbReference type="NCBI Taxonomy" id="199592"/>
    <lineage>
        <taxon>Bacteria</taxon>
        <taxon>Bacillati</taxon>
        <taxon>Actinomycetota</taxon>
        <taxon>Actinomycetes</taxon>
        <taxon>Micrococcales</taxon>
        <taxon>Microbacteriaceae</taxon>
        <taxon>Microbacterium</taxon>
    </lineage>
</organism>
<protein>
    <submittedName>
        <fullName evidence="1">Uncharacterized protein</fullName>
    </submittedName>
</protein>